<comment type="caution">
    <text evidence="1">The sequence shown here is derived from an EMBL/GenBank/DDBJ whole genome shotgun (WGS) entry which is preliminary data.</text>
</comment>
<dbReference type="Proteomes" id="UP000485621">
    <property type="component" value="Unassembled WGS sequence"/>
</dbReference>
<dbReference type="AlphaFoldDB" id="A0A1V5ZNX1"/>
<accession>A0A1V5ZNX1</accession>
<protein>
    <submittedName>
        <fullName evidence="1">Uncharacterized protein</fullName>
    </submittedName>
</protein>
<reference evidence="1" key="1">
    <citation type="submission" date="2017-02" db="EMBL/GenBank/DDBJ databases">
        <title>Delving into the versatile metabolic prowess of the omnipresent phylum Bacteroidetes.</title>
        <authorList>
            <person name="Nobu M.K."/>
            <person name="Mei R."/>
            <person name="Narihiro T."/>
            <person name="Kuroda K."/>
            <person name="Liu W.-T."/>
        </authorList>
    </citation>
    <scope>NUCLEOTIDE SEQUENCE</scope>
    <source>
        <strain evidence="1">ADurb.Bin160</strain>
    </source>
</reference>
<name>A0A1V5ZNX1_9BACT</name>
<proteinExistence type="predicted"/>
<evidence type="ECO:0000313" key="1">
    <source>
        <dbReference type="EMBL" id="OQB41990.1"/>
    </source>
</evidence>
<gene>
    <name evidence="1" type="ORF">BWY04_00476</name>
</gene>
<sequence>MKNDTVTIKRNKTVISTFRSELASIAETSDGITFQFKDGTFFYCVDAQMSSAAKQIIKNSFDFIRGNLIIDLLNYTTPARIEI</sequence>
<organism evidence="1">
    <name type="scientific">candidate division CPR1 bacterium ADurb.Bin160</name>
    <dbReference type="NCBI Taxonomy" id="1852826"/>
    <lineage>
        <taxon>Bacteria</taxon>
        <taxon>candidate division CPR1</taxon>
    </lineage>
</organism>
<dbReference type="EMBL" id="MWDB01000007">
    <property type="protein sequence ID" value="OQB41990.1"/>
    <property type="molecule type" value="Genomic_DNA"/>
</dbReference>